<comment type="catalytic activity">
    <reaction evidence="10">
        <text>L-cystine(out) + H(+)(out) = L-cystine(in) + H(+)(in)</text>
        <dbReference type="Rhea" id="RHEA:66172"/>
        <dbReference type="ChEBI" id="CHEBI:15378"/>
        <dbReference type="ChEBI" id="CHEBI:35491"/>
    </reaction>
    <physiologicalReaction direction="left-to-right" evidence="10">
        <dbReference type="Rhea" id="RHEA:66173"/>
    </physiologicalReaction>
</comment>
<dbReference type="GO" id="GO:0005765">
    <property type="term" value="C:lysosomal membrane"/>
    <property type="evidence" value="ECO:0007669"/>
    <property type="project" value="UniProtKB-SubCell"/>
</dbReference>
<evidence type="ECO:0000256" key="7">
    <source>
        <dbReference type="ARBA" id="ARBA00022989"/>
    </source>
</evidence>
<feature type="transmembrane region" description="Helical" evidence="12">
    <location>
        <begin position="216"/>
        <end position="237"/>
    </location>
</feature>
<dbReference type="InterPro" id="IPR005282">
    <property type="entry name" value="LC_transporter"/>
</dbReference>
<protein>
    <submittedName>
        <fullName evidence="13">Lysosomal Cystine Transporter</fullName>
    </submittedName>
</protein>
<feature type="compositionally biased region" description="Basic and acidic residues" evidence="11">
    <location>
        <begin position="440"/>
        <end position="466"/>
    </location>
</feature>
<gene>
    <name evidence="13" type="ORF">ANCCEY_08824</name>
</gene>
<feature type="transmembrane region" description="Helical" evidence="12">
    <location>
        <begin position="355"/>
        <end position="377"/>
    </location>
</feature>
<evidence type="ECO:0000256" key="4">
    <source>
        <dbReference type="ARBA" id="ARBA00022692"/>
    </source>
</evidence>
<keyword evidence="5" id="KW-0677">Repeat</keyword>
<dbReference type="GO" id="GO:0015184">
    <property type="term" value="F:L-cystine transmembrane transporter activity"/>
    <property type="evidence" value="ECO:0007669"/>
    <property type="project" value="TreeGrafter"/>
</dbReference>
<dbReference type="SMART" id="SM00679">
    <property type="entry name" value="CTNS"/>
    <property type="match status" value="2"/>
</dbReference>
<dbReference type="EMBL" id="KE125069">
    <property type="protein sequence ID" value="EPB72073.1"/>
    <property type="molecule type" value="Genomic_DNA"/>
</dbReference>
<evidence type="ECO:0000313" key="14">
    <source>
        <dbReference type="Proteomes" id="UP000054495"/>
    </source>
</evidence>
<organism evidence="13 14">
    <name type="scientific">Ancylostoma ceylanicum</name>
    <dbReference type="NCBI Taxonomy" id="53326"/>
    <lineage>
        <taxon>Eukaryota</taxon>
        <taxon>Metazoa</taxon>
        <taxon>Ecdysozoa</taxon>
        <taxon>Nematoda</taxon>
        <taxon>Chromadorea</taxon>
        <taxon>Rhabditida</taxon>
        <taxon>Rhabditina</taxon>
        <taxon>Rhabditomorpha</taxon>
        <taxon>Strongyloidea</taxon>
        <taxon>Ancylostomatidae</taxon>
        <taxon>Ancylostomatinae</taxon>
        <taxon>Ancylostoma</taxon>
    </lineage>
</organism>
<accession>A0A0D6LLK0</accession>
<comment type="similarity">
    <text evidence="2">Belongs to the cystinosin family.</text>
</comment>
<keyword evidence="3" id="KW-0813">Transport</keyword>
<evidence type="ECO:0000256" key="10">
    <source>
        <dbReference type="ARBA" id="ARBA00048473"/>
    </source>
</evidence>
<keyword evidence="6" id="KW-0769">Symport</keyword>
<feature type="compositionally biased region" description="Acidic residues" evidence="11">
    <location>
        <begin position="476"/>
        <end position="486"/>
    </location>
</feature>
<dbReference type="PANTHER" id="PTHR13131">
    <property type="entry name" value="CYSTINOSIN"/>
    <property type="match status" value="1"/>
</dbReference>
<feature type="transmembrane region" description="Helical" evidence="12">
    <location>
        <begin position="183"/>
        <end position="204"/>
    </location>
</feature>
<evidence type="ECO:0000256" key="3">
    <source>
        <dbReference type="ARBA" id="ARBA00022448"/>
    </source>
</evidence>
<sequence length="507" mass="56456">MGEEDSSELEKLVNRVQQKGIDQDDEGEGEEEESTTKKSGIESTKKSNKSQSVRMSTNSPLLVLIVFAVLTATVQKTLTPEQVTVIIKRPSNHSMKTKLELKYGDMELQFRSNPYVNILAPLVLEASSGEGLLQLEGKQATKGHRLAAESCRSSNQPDSSNTTECNQMLQGLYLEVTVLKSSLVAALVMVVGWAYFTAWSVSFYPQIILNIQRRSVIGLNFDFLVLNIVGFVAYSAYNVFMYFDSNVQALYEQAHPHSPIPVLLNDVFFPTHALVACIFTALQCFIYKRGNQRVSYTCMVITAIMGVGALVGGFATAFKLINMLQFVTSLSYIKMAVTLFKYIPQAILNFRRKSTAGWSIGTILLDFTGGNLDVLQMCLQCWNVADWTAFYGNPVKFGLGVISISFDILFMIQHYILYPDRKDAEKGDVEQDDQLTMDGESGKASDKEESKKQMGEEDSSELEKLVNRVQQKGIDQDDEGEGEEEESTTKKSGIESTKKSNKSQSVR</sequence>
<keyword evidence="14" id="KW-1185">Reference proteome</keyword>
<keyword evidence="9" id="KW-0458">Lysosome</keyword>
<name>A0A0D6LLK0_9BILA</name>
<dbReference type="FunFam" id="1.20.1280.290:FF:000016">
    <property type="entry name" value="Cystinosin homolog"/>
    <property type="match status" value="1"/>
</dbReference>
<evidence type="ECO:0000256" key="6">
    <source>
        <dbReference type="ARBA" id="ARBA00022847"/>
    </source>
</evidence>
<evidence type="ECO:0000256" key="1">
    <source>
        <dbReference type="ARBA" id="ARBA00004155"/>
    </source>
</evidence>
<keyword evidence="7 12" id="KW-1133">Transmembrane helix</keyword>
<dbReference type="GO" id="GO:0015293">
    <property type="term" value="F:symporter activity"/>
    <property type="evidence" value="ECO:0007669"/>
    <property type="project" value="UniProtKB-KW"/>
</dbReference>
<evidence type="ECO:0000256" key="8">
    <source>
        <dbReference type="ARBA" id="ARBA00023136"/>
    </source>
</evidence>
<feature type="transmembrane region" description="Helical" evidence="12">
    <location>
        <begin position="267"/>
        <end position="287"/>
    </location>
</feature>
<evidence type="ECO:0000256" key="12">
    <source>
        <dbReference type="SAM" id="Phobius"/>
    </source>
</evidence>
<feature type="compositionally biased region" description="Basic and acidic residues" evidence="11">
    <location>
        <begin position="487"/>
        <end position="498"/>
    </location>
</feature>
<dbReference type="AlphaFoldDB" id="A0A0D6LLK0"/>
<proteinExistence type="inferred from homology"/>
<keyword evidence="8 12" id="KW-0472">Membrane</keyword>
<dbReference type="Gene3D" id="1.20.1280.290">
    <property type="match status" value="2"/>
</dbReference>
<feature type="compositionally biased region" description="Basic and acidic residues" evidence="11">
    <location>
        <begin position="34"/>
        <end position="45"/>
    </location>
</feature>
<feature type="compositionally biased region" description="Acidic residues" evidence="11">
    <location>
        <begin position="23"/>
        <end position="33"/>
    </location>
</feature>
<evidence type="ECO:0000256" key="9">
    <source>
        <dbReference type="ARBA" id="ARBA00023228"/>
    </source>
</evidence>
<comment type="subcellular location">
    <subcellularLocation>
        <location evidence="1">Lysosome membrane</location>
        <topology evidence="1">Multi-pass membrane protein</topology>
    </subcellularLocation>
</comment>
<feature type="transmembrane region" description="Helical" evidence="12">
    <location>
        <begin position="294"/>
        <end position="317"/>
    </location>
</feature>
<dbReference type="Pfam" id="PF04193">
    <property type="entry name" value="PQ-loop"/>
    <property type="match status" value="2"/>
</dbReference>
<feature type="transmembrane region" description="Helical" evidence="12">
    <location>
        <begin position="323"/>
        <end position="343"/>
    </location>
</feature>
<evidence type="ECO:0000256" key="11">
    <source>
        <dbReference type="SAM" id="MobiDB-lite"/>
    </source>
</evidence>
<dbReference type="NCBIfam" id="TIGR00951">
    <property type="entry name" value="2A43"/>
    <property type="match status" value="1"/>
</dbReference>
<feature type="transmembrane region" description="Helical" evidence="12">
    <location>
        <begin position="397"/>
        <end position="418"/>
    </location>
</feature>
<dbReference type="PANTHER" id="PTHR13131:SF5">
    <property type="entry name" value="CYSTINOSIN"/>
    <property type="match status" value="1"/>
</dbReference>
<evidence type="ECO:0000313" key="13">
    <source>
        <dbReference type="EMBL" id="EPB72073.1"/>
    </source>
</evidence>
<keyword evidence="4 12" id="KW-0812">Transmembrane</keyword>
<dbReference type="Proteomes" id="UP000054495">
    <property type="component" value="Unassembled WGS sequence"/>
</dbReference>
<evidence type="ECO:0000256" key="2">
    <source>
        <dbReference type="ARBA" id="ARBA00006855"/>
    </source>
</evidence>
<evidence type="ECO:0000256" key="5">
    <source>
        <dbReference type="ARBA" id="ARBA00022737"/>
    </source>
</evidence>
<feature type="region of interest" description="Disordered" evidence="11">
    <location>
        <begin position="427"/>
        <end position="507"/>
    </location>
</feature>
<dbReference type="InterPro" id="IPR006603">
    <property type="entry name" value="PQ-loop_rpt"/>
</dbReference>
<feature type="region of interest" description="Disordered" evidence="11">
    <location>
        <begin position="1"/>
        <end position="54"/>
    </location>
</feature>
<reference evidence="13 14" key="1">
    <citation type="submission" date="2013-05" db="EMBL/GenBank/DDBJ databases">
        <title>Draft genome of the parasitic nematode Anyclostoma ceylanicum.</title>
        <authorList>
            <person name="Mitreva M."/>
        </authorList>
    </citation>
    <scope>NUCLEOTIDE SEQUENCE [LARGE SCALE GENOMIC DNA]</scope>
</reference>